<evidence type="ECO:0000256" key="1">
    <source>
        <dbReference type="SAM" id="MobiDB-lite"/>
    </source>
</evidence>
<accession>A0A9P6QT50</accession>
<feature type="compositionally biased region" description="Low complexity" evidence="1">
    <location>
        <begin position="41"/>
        <end position="54"/>
    </location>
</feature>
<name>A0A9P6QT50_9FUNG</name>
<evidence type="ECO:0000313" key="3">
    <source>
        <dbReference type="Proteomes" id="UP000823405"/>
    </source>
</evidence>
<dbReference type="Proteomes" id="UP000823405">
    <property type="component" value="Unassembled WGS sequence"/>
</dbReference>
<feature type="compositionally biased region" description="Polar residues" evidence="1">
    <location>
        <begin position="26"/>
        <end position="38"/>
    </location>
</feature>
<evidence type="ECO:0000313" key="2">
    <source>
        <dbReference type="EMBL" id="KAG0289141.1"/>
    </source>
</evidence>
<proteinExistence type="predicted"/>
<reference evidence="2" key="1">
    <citation type="journal article" date="2020" name="Fungal Divers.">
        <title>Resolving the Mortierellaceae phylogeny through synthesis of multi-gene phylogenetics and phylogenomics.</title>
        <authorList>
            <person name="Vandepol N."/>
            <person name="Liber J."/>
            <person name="Desiro A."/>
            <person name="Na H."/>
            <person name="Kennedy M."/>
            <person name="Barry K."/>
            <person name="Grigoriev I.V."/>
            <person name="Miller A.N."/>
            <person name="O'Donnell K."/>
            <person name="Stajich J.E."/>
            <person name="Bonito G."/>
        </authorList>
    </citation>
    <scope>NUCLEOTIDE SEQUENCE</scope>
    <source>
        <strain evidence="2">NVP60</strain>
    </source>
</reference>
<feature type="compositionally biased region" description="Low complexity" evidence="1">
    <location>
        <begin position="12"/>
        <end position="23"/>
    </location>
</feature>
<gene>
    <name evidence="2" type="ORF">BGZ97_006565</name>
</gene>
<dbReference type="EMBL" id="JAAAIN010002909">
    <property type="protein sequence ID" value="KAG0289141.1"/>
    <property type="molecule type" value="Genomic_DNA"/>
</dbReference>
<organism evidence="2 3">
    <name type="scientific">Linnemannia gamsii</name>
    <dbReference type="NCBI Taxonomy" id="64522"/>
    <lineage>
        <taxon>Eukaryota</taxon>
        <taxon>Fungi</taxon>
        <taxon>Fungi incertae sedis</taxon>
        <taxon>Mucoromycota</taxon>
        <taxon>Mortierellomycotina</taxon>
        <taxon>Mortierellomycetes</taxon>
        <taxon>Mortierellales</taxon>
        <taxon>Mortierellaceae</taxon>
        <taxon>Linnemannia</taxon>
    </lineage>
</organism>
<feature type="region of interest" description="Disordered" evidence="1">
    <location>
        <begin position="90"/>
        <end position="130"/>
    </location>
</feature>
<feature type="region of interest" description="Disordered" evidence="1">
    <location>
        <begin position="1"/>
        <end position="75"/>
    </location>
</feature>
<keyword evidence="3" id="KW-1185">Reference proteome</keyword>
<dbReference type="AlphaFoldDB" id="A0A9P6QT50"/>
<protein>
    <submittedName>
        <fullName evidence="2">Uncharacterized protein</fullName>
    </submittedName>
</protein>
<sequence>MAGNKRKAADMSSQPSLPSTSFSAIPETSSTSSLTSAFIESAATSSPTAPVAVAGPSTNLDLPPGPGGKHDSFWRTPGVDKIVEWMSDAENMRKRLQPGRTVDADDAARTAATNAPPKKKKRGPPAPVDQMAGMLADFKTMDADQNNNFARIIVDSQKDHHAQLVEYEKNMRLQWAREEAAFRERLERLDKLAREDRQAEDIASHKKRAAADDELRERWRLRAADQEAQMKSREDRLEADKSEWKQEKAELKNEVKELFKVNIELKCQLSSLRKELELRRRSRSPPEIGLISQ</sequence>
<comment type="caution">
    <text evidence="2">The sequence shown here is derived from an EMBL/GenBank/DDBJ whole genome shotgun (WGS) entry which is preliminary data.</text>
</comment>
<feature type="region of interest" description="Disordered" evidence="1">
    <location>
        <begin position="225"/>
        <end position="244"/>
    </location>
</feature>